<evidence type="ECO:0000256" key="2">
    <source>
        <dbReference type="ARBA" id="ARBA00022723"/>
    </source>
</evidence>
<dbReference type="InterPro" id="IPR051785">
    <property type="entry name" value="MMCE/EMCE_epimerase"/>
</dbReference>
<dbReference type="NCBIfam" id="TIGR03081">
    <property type="entry name" value="metmalonyl_epim"/>
    <property type="match status" value="1"/>
</dbReference>
<dbReference type="PROSITE" id="PS51819">
    <property type="entry name" value="VOC"/>
    <property type="match status" value="1"/>
</dbReference>
<sequence length="137" mass="14985">MLKKIYHLGYAVQDIGAAARFYEEQFGARAGEPEEVVEQGIIATMFDVGESKIELVQPTSPDSPVGKFLAKKGEGFHHVAFQVDDLEAALEELRENGVELIDEEPRIGAGGTRMAFVHPKGAFGVLTELVELPEKDD</sequence>
<dbReference type="SUPFAM" id="SSF54593">
    <property type="entry name" value="Glyoxalase/Bleomycin resistance protein/Dihydroxybiphenyl dioxygenase"/>
    <property type="match status" value="1"/>
</dbReference>
<dbReference type="GO" id="GO:0046491">
    <property type="term" value="P:L-methylmalonyl-CoA metabolic process"/>
    <property type="evidence" value="ECO:0007669"/>
    <property type="project" value="TreeGrafter"/>
</dbReference>
<dbReference type="GO" id="GO:0004493">
    <property type="term" value="F:methylmalonyl-CoA epimerase activity"/>
    <property type="evidence" value="ECO:0007669"/>
    <property type="project" value="UniProtKB-EC"/>
</dbReference>
<evidence type="ECO:0000259" key="3">
    <source>
        <dbReference type="PROSITE" id="PS51819"/>
    </source>
</evidence>
<comment type="similarity">
    <text evidence="1">Belongs to the methylmalonyl-CoA epimerase family.</text>
</comment>
<dbReference type="EC" id="5.1.99.1" evidence="4"/>
<dbReference type="CDD" id="cd07249">
    <property type="entry name" value="MMCE"/>
    <property type="match status" value="1"/>
</dbReference>
<dbReference type="EMBL" id="CADCVE010000007">
    <property type="protein sequence ID" value="CAA9439743.1"/>
    <property type="molecule type" value="Genomic_DNA"/>
</dbReference>
<organism evidence="4">
    <name type="scientific">uncultured Rubrobacteraceae bacterium</name>
    <dbReference type="NCBI Taxonomy" id="349277"/>
    <lineage>
        <taxon>Bacteria</taxon>
        <taxon>Bacillati</taxon>
        <taxon>Actinomycetota</taxon>
        <taxon>Rubrobacteria</taxon>
        <taxon>Rubrobacterales</taxon>
        <taxon>Rubrobacteraceae</taxon>
        <taxon>environmental samples</taxon>
    </lineage>
</organism>
<dbReference type="PANTHER" id="PTHR43048">
    <property type="entry name" value="METHYLMALONYL-COA EPIMERASE"/>
    <property type="match status" value="1"/>
</dbReference>
<gene>
    <name evidence="4" type="ORF">AVDCRST_MAG28-396</name>
</gene>
<dbReference type="InterPro" id="IPR017515">
    <property type="entry name" value="MeMalonyl-CoA_epimerase"/>
</dbReference>
<name>A0A6J4QC68_9ACTN</name>
<dbReference type="InterPro" id="IPR029068">
    <property type="entry name" value="Glyas_Bleomycin-R_OHBP_Dase"/>
</dbReference>
<evidence type="ECO:0000313" key="4">
    <source>
        <dbReference type="EMBL" id="CAA9439743.1"/>
    </source>
</evidence>
<protein>
    <submittedName>
        <fullName evidence="4">Methylmalonyl-CoA epimerase</fullName>
        <ecNumber evidence="4">5.1.99.1</ecNumber>
    </submittedName>
</protein>
<reference evidence="4" key="1">
    <citation type="submission" date="2020-02" db="EMBL/GenBank/DDBJ databases">
        <authorList>
            <person name="Meier V. D."/>
        </authorList>
    </citation>
    <scope>NUCLEOTIDE SEQUENCE</scope>
    <source>
        <strain evidence="4">AVDCRST_MAG28</strain>
    </source>
</reference>
<keyword evidence="2" id="KW-0479">Metal-binding</keyword>
<dbReference type="Gene3D" id="3.10.180.10">
    <property type="entry name" value="2,3-Dihydroxybiphenyl 1,2-Dioxygenase, domain 1"/>
    <property type="match status" value="1"/>
</dbReference>
<dbReference type="InterPro" id="IPR037523">
    <property type="entry name" value="VOC_core"/>
</dbReference>
<dbReference type="GO" id="GO:0046872">
    <property type="term" value="F:metal ion binding"/>
    <property type="evidence" value="ECO:0007669"/>
    <property type="project" value="UniProtKB-KW"/>
</dbReference>
<keyword evidence="4" id="KW-0413">Isomerase</keyword>
<feature type="domain" description="VOC" evidence="3">
    <location>
        <begin position="4"/>
        <end position="132"/>
    </location>
</feature>
<proteinExistence type="inferred from homology"/>
<dbReference type="PANTHER" id="PTHR43048:SF3">
    <property type="entry name" value="METHYLMALONYL-COA EPIMERASE, MITOCHONDRIAL"/>
    <property type="match status" value="1"/>
</dbReference>
<dbReference type="Pfam" id="PF13669">
    <property type="entry name" value="Glyoxalase_4"/>
    <property type="match status" value="1"/>
</dbReference>
<dbReference type="AlphaFoldDB" id="A0A6J4QC68"/>
<accession>A0A6J4QC68</accession>
<evidence type="ECO:0000256" key="1">
    <source>
        <dbReference type="ARBA" id="ARBA00009308"/>
    </source>
</evidence>